<accession>A0A1I1RBB9</accession>
<dbReference type="OrthoDB" id="4301277at2"/>
<dbReference type="EMBL" id="FOLM01000013">
    <property type="protein sequence ID" value="SFD31555.1"/>
    <property type="molecule type" value="Genomic_DNA"/>
</dbReference>
<dbReference type="InterPro" id="IPR007278">
    <property type="entry name" value="DUF397"/>
</dbReference>
<evidence type="ECO:0000259" key="1">
    <source>
        <dbReference type="Pfam" id="PF04149"/>
    </source>
</evidence>
<feature type="domain" description="DUF397" evidence="1">
    <location>
        <begin position="7"/>
        <end position="54"/>
    </location>
</feature>
<gene>
    <name evidence="2" type="ORF">SAMN05421773_1139</name>
</gene>
<dbReference type="Proteomes" id="UP000199207">
    <property type="component" value="Unassembled WGS sequence"/>
</dbReference>
<dbReference type="AlphaFoldDB" id="A0A1I1RBB9"/>
<reference evidence="2 3" key="1">
    <citation type="submission" date="2016-10" db="EMBL/GenBank/DDBJ databases">
        <authorList>
            <person name="de Groot N.N."/>
        </authorList>
    </citation>
    <scope>NUCLEOTIDE SEQUENCE [LARGE SCALE GENOMIC DNA]</scope>
    <source>
        <strain evidence="2 3">CGMCC 4.5739</strain>
    </source>
</reference>
<evidence type="ECO:0000313" key="3">
    <source>
        <dbReference type="Proteomes" id="UP000199207"/>
    </source>
</evidence>
<dbReference type="RefSeq" id="WP_093840486.1">
    <property type="nucleotide sequence ID" value="NZ_FOLM01000013.1"/>
</dbReference>
<evidence type="ECO:0000313" key="2">
    <source>
        <dbReference type="EMBL" id="SFD31555.1"/>
    </source>
</evidence>
<keyword evidence="3" id="KW-1185">Reference proteome</keyword>
<organism evidence="2 3">
    <name type="scientific">Streptomyces aidingensis</name>
    <dbReference type="NCBI Taxonomy" id="910347"/>
    <lineage>
        <taxon>Bacteria</taxon>
        <taxon>Bacillati</taxon>
        <taxon>Actinomycetota</taxon>
        <taxon>Actinomycetes</taxon>
        <taxon>Kitasatosporales</taxon>
        <taxon>Streptomycetaceae</taxon>
        <taxon>Streptomyces</taxon>
    </lineage>
</organism>
<sequence length="57" mass="6087">MFEGVPFRTSSHSTDDCVAVARAPRLIGVADTKVGNARVIAVRPDAWTVFVAAVTTR</sequence>
<proteinExistence type="predicted"/>
<dbReference type="STRING" id="910347.SAMN05421773_1139"/>
<name>A0A1I1RBB9_9ACTN</name>
<protein>
    <recommendedName>
        <fullName evidence="1">DUF397 domain-containing protein</fullName>
    </recommendedName>
</protein>
<dbReference type="Pfam" id="PF04149">
    <property type="entry name" value="DUF397"/>
    <property type="match status" value="1"/>
</dbReference>